<name>A0A0M3KFL6_ANISI</name>
<reference evidence="3" key="1">
    <citation type="submission" date="2017-02" db="UniProtKB">
        <authorList>
            <consortium name="WormBaseParasite"/>
        </authorList>
    </citation>
    <scope>IDENTIFICATION</scope>
</reference>
<evidence type="ECO:0000313" key="2">
    <source>
        <dbReference type="Proteomes" id="UP000267096"/>
    </source>
</evidence>
<protein>
    <submittedName>
        <fullName evidence="3">Glycine rich superfamily member</fullName>
    </submittedName>
</protein>
<dbReference type="WBParaSite" id="ASIM_0001977701-mRNA-1">
    <property type="protein sequence ID" value="ASIM_0001977701-mRNA-1"/>
    <property type="gene ID" value="ASIM_0001977701"/>
</dbReference>
<reference evidence="1 2" key="2">
    <citation type="submission" date="2018-11" db="EMBL/GenBank/DDBJ databases">
        <authorList>
            <consortium name="Pathogen Informatics"/>
        </authorList>
    </citation>
    <scope>NUCLEOTIDE SEQUENCE [LARGE SCALE GENOMIC DNA]</scope>
</reference>
<evidence type="ECO:0000313" key="3">
    <source>
        <dbReference type="WBParaSite" id="ASIM_0001977701-mRNA-1"/>
    </source>
</evidence>
<dbReference type="Proteomes" id="UP000267096">
    <property type="component" value="Unassembled WGS sequence"/>
</dbReference>
<sequence length="120" mass="12688">MVFPQFRGAYMACQAGRATQVDMSRANTLIAILLAVVSASAQQYGAYPFGPYAASGMSGKISLNFSQFGTTSYGSSFPYSGYGGAYDPYGMMPYSSYAGGYSPYMEYGGMGGMMPGYGDM</sequence>
<gene>
    <name evidence="1" type="ORF">ASIM_LOCUS19164</name>
</gene>
<dbReference type="AlphaFoldDB" id="A0A0M3KFL6"/>
<organism evidence="3">
    <name type="scientific">Anisakis simplex</name>
    <name type="common">Herring worm</name>
    <dbReference type="NCBI Taxonomy" id="6269"/>
    <lineage>
        <taxon>Eukaryota</taxon>
        <taxon>Metazoa</taxon>
        <taxon>Ecdysozoa</taxon>
        <taxon>Nematoda</taxon>
        <taxon>Chromadorea</taxon>
        <taxon>Rhabditida</taxon>
        <taxon>Spirurina</taxon>
        <taxon>Ascaridomorpha</taxon>
        <taxon>Ascaridoidea</taxon>
        <taxon>Anisakidae</taxon>
        <taxon>Anisakis</taxon>
        <taxon>Anisakis simplex complex</taxon>
    </lineage>
</organism>
<keyword evidence="2" id="KW-1185">Reference proteome</keyword>
<evidence type="ECO:0000313" key="1">
    <source>
        <dbReference type="EMBL" id="VDK67875.1"/>
    </source>
</evidence>
<dbReference type="EMBL" id="UYRR01036745">
    <property type="protein sequence ID" value="VDK67875.1"/>
    <property type="molecule type" value="Genomic_DNA"/>
</dbReference>
<accession>A0A0M3KFL6</accession>
<proteinExistence type="predicted"/>